<proteinExistence type="predicted"/>
<protein>
    <submittedName>
        <fullName evidence="1">Uncharacterized protein</fullName>
    </submittedName>
</protein>
<dbReference type="EMBL" id="HACG01003317">
    <property type="protein sequence ID" value="CEK50182.1"/>
    <property type="molecule type" value="Transcribed_RNA"/>
</dbReference>
<sequence length="62" mass="7491">MPSNTDLKAVFIECQDSQNQHQLIKAFYQIYKLRPFDEFWVDFLRLIKHAMVVYTREPAVEK</sequence>
<reference evidence="1" key="1">
    <citation type="submission" date="2014-12" db="EMBL/GenBank/DDBJ databases">
        <title>Insight into the proteome of Arion vulgaris.</title>
        <authorList>
            <person name="Aradska J."/>
            <person name="Bulat T."/>
            <person name="Smidak R."/>
            <person name="Sarate P."/>
            <person name="Gangsoo J."/>
            <person name="Sialana F."/>
            <person name="Bilban M."/>
            <person name="Lubec G."/>
        </authorList>
    </citation>
    <scope>NUCLEOTIDE SEQUENCE</scope>
    <source>
        <tissue evidence="1">Skin</tissue>
    </source>
</reference>
<accession>A0A0B6Y1K3</accession>
<evidence type="ECO:0000313" key="1">
    <source>
        <dbReference type="EMBL" id="CEK50182.1"/>
    </source>
</evidence>
<gene>
    <name evidence="1" type="primary">ORF10074</name>
</gene>
<feature type="non-terminal residue" evidence="1">
    <location>
        <position position="62"/>
    </location>
</feature>
<dbReference type="AlphaFoldDB" id="A0A0B6Y1K3"/>
<organism evidence="1">
    <name type="scientific">Arion vulgaris</name>
    <dbReference type="NCBI Taxonomy" id="1028688"/>
    <lineage>
        <taxon>Eukaryota</taxon>
        <taxon>Metazoa</taxon>
        <taxon>Spiralia</taxon>
        <taxon>Lophotrochozoa</taxon>
        <taxon>Mollusca</taxon>
        <taxon>Gastropoda</taxon>
        <taxon>Heterobranchia</taxon>
        <taxon>Euthyneura</taxon>
        <taxon>Panpulmonata</taxon>
        <taxon>Eupulmonata</taxon>
        <taxon>Stylommatophora</taxon>
        <taxon>Helicina</taxon>
        <taxon>Arionoidea</taxon>
        <taxon>Arionidae</taxon>
        <taxon>Arion</taxon>
    </lineage>
</organism>
<name>A0A0B6Y1K3_9EUPU</name>